<dbReference type="PANTHER" id="PTHR36115">
    <property type="entry name" value="PROLINE-RICH ANTIGEN HOMOLOG-RELATED"/>
    <property type="match status" value="1"/>
</dbReference>
<dbReference type="AlphaFoldDB" id="A0A2S2DNQ6"/>
<keyword evidence="5 7" id="KW-0472">Membrane</keyword>
<dbReference type="RefSeq" id="WP_109347026.1">
    <property type="nucleotide sequence ID" value="NZ_CP029343.1"/>
</dbReference>
<evidence type="ECO:0000256" key="6">
    <source>
        <dbReference type="SAM" id="MobiDB-lite"/>
    </source>
</evidence>
<comment type="subcellular location">
    <subcellularLocation>
        <location evidence="1">Cell membrane</location>
        <topology evidence="1">Multi-pass membrane protein</topology>
    </subcellularLocation>
</comment>
<evidence type="ECO:0000256" key="5">
    <source>
        <dbReference type="ARBA" id="ARBA00023136"/>
    </source>
</evidence>
<evidence type="ECO:0000256" key="4">
    <source>
        <dbReference type="ARBA" id="ARBA00022989"/>
    </source>
</evidence>
<feature type="transmembrane region" description="Helical" evidence="7">
    <location>
        <begin position="66"/>
        <end position="83"/>
    </location>
</feature>
<feature type="region of interest" description="Disordered" evidence="6">
    <location>
        <begin position="1"/>
        <end position="20"/>
    </location>
</feature>
<dbReference type="Proteomes" id="UP000245820">
    <property type="component" value="Chromosome"/>
</dbReference>
<proteinExistence type="predicted"/>
<organism evidence="9 10">
    <name type="scientific">Massilia oculi</name>
    <dbReference type="NCBI Taxonomy" id="945844"/>
    <lineage>
        <taxon>Bacteria</taxon>
        <taxon>Pseudomonadati</taxon>
        <taxon>Pseudomonadota</taxon>
        <taxon>Betaproteobacteria</taxon>
        <taxon>Burkholderiales</taxon>
        <taxon>Oxalobacteraceae</taxon>
        <taxon>Telluria group</taxon>
        <taxon>Massilia</taxon>
    </lineage>
</organism>
<keyword evidence="4 7" id="KW-1133">Transmembrane helix</keyword>
<sequence>MQATEPLASPDAASPTHAPSLPTPTIKRRVTVMVYEFFLLFAVEMLAVLVYLLLTGNRQEPLFQHGLKLWLFVVTGLYFTWCWRDSGHTLAMKTWRIKVVQAGHARLPWRTAIVRYLLAWCWFAPALIVCAAAGLHAKGEIAIALAVGIVLWALTAFLDKDRQFAHDRLAGTRLVQLTRIKR</sequence>
<dbReference type="PANTHER" id="PTHR36115:SF10">
    <property type="entry name" value="RDD DOMAIN-CONTAINING PROTEIN"/>
    <property type="match status" value="1"/>
</dbReference>
<dbReference type="InterPro" id="IPR051791">
    <property type="entry name" value="Pra-immunoreactive"/>
</dbReference>
<feature type="transmembrane region" description="Helical" evidence="7">
    <location>
        <begin position="34"/>
        <end position="54"/>
    </location>
</feature>
<protein>
    <submittedName>
        <fullName evidence="9">RDD family protein</fullName>
    </submittedName>
</protein>
<dbReference type="KEGG" id="mtim:DIR46_21295"/>
<evidence type="ECO:0000313" key="10">
    <source>
        <dbReference type="Proteomes" id="UP000245820"/>
    </source>
</evidence>
<evidence type="ECO:0000259" key="8">
    <source>
        <dbReference type="Pfam" id="PF06271"/>
    </source>
</evidence>
<reference evidence="9 10" key="1">
    <citation type="submission" date="2018-05" db="EMBL/GenBank/DDBJ databases">
        <title>Complete genome sequence of Massilia oculi sp. nov. CCUG 43427T (=DSM 26321T), the type strain of M. oculi, and comparison with genome sequences of other Massilia strains.</title>
        <authorList>
            <person name="Zhu B."/>
        </authorList>
    </citation>
    <scope>NUCLEOTIDE SEQUENCE [LARGE SCALE GENOMIC DNA]</scope>
    <source>
        <strain evidence="9 10">CCUG 43427</strain>
    </source>
</reference>
<evidence type="ECO:0000256" key="7">
    <source>
        <dbReference type="SAM" id="Phobius"/>
    </source>
</evidence>
<dbReference type="InterPro" id="IPR010432">
    <property type="entry name" value="RDD"/>
</dbReference>
<keyword evidence="10" id="KW-1185">Reference proteome</keyword>
<keyword evidence="3 7" id="KW-0812">Transmembrane</keyword>
<name>A0A2S2DNQ6_9BURK</name>
<feature type="transmembrane region" description="Helical" evidence="7">
    <location>
        <begin position="116"/>
        <end position="135"/>
    </location>
</feature>
<keyword evidence="2" id="KW-1003">Cell membrane</keyword>
<evidence type="ECO:0000256" key="1">
    <source>
        <dbReference type="ARBA" id="ARBA00004651"/>
    </source>
</evidence>
<evidence type="ECO:0000256" key="3">
    <source>
        <dbReference type="ARBA" id="ARBA00022692"/>
    </source>
</evidence>
<dbReference type="Pfam" id="PF06271">
    <property type="entry name" value="RDD"/>
    <property type="match status" value="1"/>
</dbReference>
<dbReference type="EMBL" id="CP029343">
    <property type="protein sequence ID" value="AWL06719.1"/>
    <property type="molecule type" value="Genomic_DNA"/>
</dbReference>
<feature type="domain" description="RDD" evidence="8">
    <location>
        <begin position="24"/>
        <end position="171"/>
    </location>
</feature>
<dbReference type="OrthoDB" id="5298807at2"/>
<accession>A0A2S2DNQ6</accession>
<dbReference type="GO" id="GO:0005886">
    <property type="term" value="C:plasma membrane"/>
    <property type="evidence" value="ECO:0007669"/>
    <property type="project" value="UniProtKB-SubCell"/>
</dbReference>
<feature type="transmembrane region" description="Helical" evidence="7">
    <location>
        <begin position="141"/>
        <end position="158"/>
    </location>
</feature>
<evidence type="ECO:0000313" key="9">
    <source>
        <dbReference type="EMBL" id="AWL06719.1"/>
    </source>
</evidence>
<evidence type="ECO:0000256" key="2">
    <source>
        <dbReference type="ARBA" id="ARBA00022475"/>
    </source>
</evidence>
<gene>
    <name evidence="9" type="ORF">DIR46_21295</name>
</gene>